<dbReference type="EMBL" id="JAPDDS010000016">
    <property type="protein sequence ID" value="MCW1887291.1"/>
    <property type="molecule type" value="Genomic_DNA"/>
</dbReference>
<dbReference type="InterPro" id="IPR000297">
    <property type="entry name" value="PPIase_PpiC"/>
</dbReference>
<evidence type="ECO:0000259" key="3">
    <source>
        <dbReference type="PROSITE" id="PS50198"/>
    </source>
</evidence>
<keyword evidence="1" id="KW-0697">Rotamase</keyword>
<dbReference type="SUPFAM" id="SSF54534">
    <property type="entry name" value="FKBP-like"/>
    <property type="match status" value="1"/>
</dbReference>
<proteinExistence type="predicted"/>
<dbReference type="Proteomes" id="UP001207930">
    <property type="component" value="Unassembled WGS sequence"/>
</dbReference>
<dbReference type="PANTHER" id="PTHR47245">
    <property type="entry name" value="PEPTIDYLPROLYL ISOMERASE"/>
    <property type="match status" value="1"/>
</dbReference>
<gene>
    <name evidence="4" type="ORF">OKA04_21315</name>
</gene>
<dbReference type="Gene3D" id="3.10.50.40">
    <property type="match status" value="1"/>
</dbReference>
<feature type="chain" id="PRO_5047294543" evidence="2">
    <location>
        <begin position="19"/>
        <end position="292"/>
    </location>
</feature>
<dbReference type="PROSITE" id="PS50198">
    <property type="entry name" value="PPIC_PPIASE_2"/>
    <property type="match status" value="1"/>
</dbReference>
<sequence length="292" mass="31703">MKLRLLTLIAATTTAALHADTATLGKIGELELKTDEIREAIAGLEAGQDAALAKDPAALSQYVRALLIQRLVLKEALAQKWDQQPEVVAKLVRARESALTESFLENAAKVPADFPSESDLLAAYEAAKPSLQVPKTYRLAQVFVALPKDADKAATDKAKAKLDAVGKKLKEKNADFAAIAAAESDEAASKAKGGEIGWISEAQVQPEIREKLPKLATGTVSEPVKLDDGWHILKMLDSKEAHTAALDQVRDQLAVQLRAERARLNRQEYLAKLLKDHPLAINEIELGKLLEK</sequence>
<protein>
    <submittedName>
        <fullName evidence="4">Peptidylprolyl isomerase</fullName>
        <ecNumber evidence="4">5.2.1.8</ecNumber>
    </submittedName>
</protein>
<name>A0ABT3FUM0_9BACT</name>
<organism evidence="4 5">
    <name type="scientific">Luteolibacter flavescens</name>
    <dbReference type="NCBI Taxonomy" id="1859460"/>
    <lineage>
        <taxon>Bacteria</taxon>
        <taxon>Pseudomonadati</taxon>
        <taxon>Verrucomicrobiota</taxon>
        <taxon>Verrucomicrobiia</taxon>
        <taxon>Verrucomicrobiales</taxon>
        <taxon>Verrucomicrobiaceae</taxon>
        <taxon>Luteolibacter</taxon>
    </lineage>
</organism>
<feature type="signal peptide" evidence="2">
    <location>
        <begin position="1"/>
        <end position="18"/>
    </location>
</feature>
<dbReference type="EC" id="5.2.1.8" evidence="4"/>
<dbReference type="RefSeq" id="WP_264503247.1">
    <property type="nucleotide sequence ID" value="NZ_JAPDDS010000016.1"/>
</dbReference>
<dbReference type="InterPro" id="IPR046357">
    <property type="entry name" value="PPIase_dom_sf"/>
</dbReference>
<feature type="domain" description="PpiC" evidence="3">
    <location>
        <begin position="134"/>
        <end position="237"/>
    </location>
</feature>
<keyword evidence="2" id="KW-0732">Signal</keyword>
<accession>A0ABT3FUM0</accession>
<dbReference type="GO" id="GO:0003755">
    <property type="term" value="F:peptidyl-prolyl cis-trans isomerase activity"/>
    <property type="evidence" value="ECO:0007669"/>
    <property type="project" value="UniProtKB-EC"/>
</dbReference>
<dbReference type="PANTHER" id="PTHR47245:SF3">
    <property type="entry name" value="PEPTIDYL-PROLYL CIS-TRANS ISOMERASE, PPIC-TYPE-RELATED"/>
    <property type="match status" value="1"/>
</dbReference>
<reference evidence="4 5" key="1">
    <citation type="submission" date="2022-10" db="EMBL/GenBank/DDBJ databases">
        <title>Luteolibacter flavescens strain MCCC 1K03193, whole genome shotgun sequencing project.</title>
        <authorList>
            <person name="Zhao G."/>
            <person name="Shen L."/>
        </authorList>
    </citation>
    <scope>NUCLEOTIDE SEQUENCE [LARGE SCALE GENOMIC DNA]</scope>
    <source>
        <strain evidence="4 5">MCCC 1K03193</strain>
    </source>
</reference>
<keyword evidence="5" id="KW-1185">Reference proteome</keyword>
<evidence type="ECO:0000256" key="2">
    <source>
        <dbReference type="SAM" id="SignalP"/>
    </source>
</evidence>
<comment type="caution">
    <text evidence="4">The sequence shown here is derived from an EMBL/GenBank/DDBJ whole genome shotgun (WGS) entry which is preliminary data.</text>
</comment>
<evidence type="ECO:0000313" key="4">
    <source>
        <dbReference type="EMBL" id="MCW1887291.1"/>
    </source>
</evidence>
<evidence type="ECO:0000256" key="1">
    <source>
        <dbReference type="PROSITE-ProRule" id="PRU00278"/>
    </source>
</evidence>
<evidence type="ECO:0000313" key="5">
    <source>
        <dbReference type="Proteomes" id="UP001207930"/>
    </source>
</evidence>
<keyword evidence="1 4" id="KW-0413">Isomerase</keyword>
<dbReference type="InterPro" id="IPR050245">
    <property type="entry name" value="PrsA_foldase"/>
</dbReference>
<dbReference type="Pfam" id="PF00639">
    <property type="entry name" value="Rotamase"/>
    <property type="match status" value="1"/>
</dbReference>